<accession>I4ECW0</accession>
<reference evidence="1 2" key="1">
    <citation type="journal article" date="2012" name="ISME J.">
        <title>Nitrification expanded: discovery, physiology and genomics of a nitrite-oxidizing bacterium from the phylum Chloroflexi.</title>
        <authorList>
            <person name="Sorokin D.Y."/>
            <person name="Lucker S."/>
            <person name="Vejmelkova D."/>
            <person name="Kostrikina N.A."/>
            <person name="Kleerebezem R."/>
            <person name="Rijpstra W.I."/>
            <person name="Damste J.S."/>
            <person name="Le Paslier D."/>
            <person name="Muyzer G."/>
            <person name="Wagner M."/>
            <person name="van Loosdrecht M.C."/>
            <person name="Daims H."/>
        </authorList>
    </citation>
    <scope>NUCLEOTIDE SEQUENCE [LARGE SCALE GENOMIC DNA]</scope>
    <source>
        <strain evidence="2">none</strain>
    </source>
</reference>
<dbReference type="AlphaFoldDB" id="I4ECW0"/>
<dbReference type="EMBL" id="CAGS01000031">
    <property type="protein sequence ID" value="CCF82522.1"/>
    <property type="molecule type" value="Genomic_DNA"/>
</dbReference>
<sequence length="178" mass="19603">MELDWLTEALFPWTLTCEQSWLTQFPLTWELTLDCEISEDCSTPSEPVEVTVDLVMLVWQLRPSWVLVLDWKVRTESLVPVVFGLALVVPGAADFGADEPADGGEPVLVQAVLSPMIPRIATIPMTFRRRCGLSFPSVLTTRRYAPRIVSAMGANLSTVPPLDPTRVVAARCVPPASP</sequence>
<dbReference type="Proteomes" id="UP000004221">
    <property type="component" value="Unassembled WGS sequence"/>
</dbReference>
<name>I4ECW0_9BACT</name>
<comment type="caution">
    <text evidence="1">The sequence shown here is derived from an EMBL/GenBank/DDBJ whole genome shotgun (WGS) entry which is preliminary data.</text>
</comment>
<keyword evidence="2" id="KW-1185">Reference proteome</keyword>
<evidence type="ECO:0000313" key="1">
    <source>
        <dbReference type="EMBL" id="CCF82522.1"/>
    </source>
</evidence>
<protein>
    <submittedName>
        <fullName evidence="1">Uncharacterized protein</fullName>
    </submittedName>
</protein>
<organism evidence="1 2">
    <name type="scientific">Nitrolancea hollandica Lb</name>
    <dbReference type="NCBI Taxonomy" id="1129897"/>
    <lineage>
        <taxon>Bacteria</taxon>
        <taxon>Pseudomonadati</taxon>
        <taxon>Thermomicrobiota</taxon>
        <taxon>Thermomicrobia</taxon>
        <taxon>Sphaerobacterales</taxon>
        <taxon>Sphaerobacterineae</taxon>
        <taxon>Sphaerobacteraceae</taxon>
        <taxon>Nitrolancea</taxon>
    </lineage>
</organism>
<gene>
    <name evidence="1" type="ORF">NITHO_1260005</name>
</gene>
<proteinExistence type="predicted"/>
<evidence type="ECO:0000313" key="2">
    <source>
        <dbReference type="Proteomes" id="UP000004221"/>
    </source>
</evidence>